<dbReference type="InterPro" id="IPR003343">
    <property type="entry name" value="Big_2"/>
</dbReference>
<dbReference type="InterPro" id="IPR011050">
    <property type="entry name" value="Pectin_lyase_fold/virulence"/>
</dbReference>
<evidence type="ECO:0000313" key="4">
    <source>
        <dbReference type="EMBL" id="SBW00519.1"/>
    </source>
</evidence>
<reference evidence="4" key="1">
    <citation type="submission" date="2016-04" db="EMBL/GenBank/DDBJ databases">
        <authorList>
            <person name="Evans L.H."/>
            <person name="Alamgir A."/>
            <person name="Owens N."/>
            <person name="Weber N.D."/>
            <person name="Virtaneva K."/>
            <person name="Barbian K."/>
            <person name="Babar A."/>
            <person name="Rosenke K."/>
        </authorList>
    </citation>
    <scope>NUCLEOTIDE SEQUENCE</scope>
    <source>
        <strain evidence="4">86</strain>
    </source>
</reference>
<evidence type="ECO:0000256" key="2">
    <source>
        <dbReference type="SAM" id="SignalP"/>
    </source>
</evidence>
<accession>A0A212JM45</accession>
<evidence type="ECO:0000259" key="3">
    <source>
        <dbReference type="PROSITE" id="PS51272"/>
    </source>
</evidence>
<dbReference type="InterPro" id="IPR025883">
    <property type="entry name" value="Cadherin-like_domain"/>
</dbReference>
<protein>
    <recommendedName>
        <fullName evidence="3">SLH domain-containing protein</fullName>
    </recommendedName>
</protein>
<dbReference type="Pfam" id="PF02368">
    <property type="entry name" value="Big_2"/>
    <property type="match status" value="1"/>
</dbReference>
<dbReference type="Pfam" id="PF16410">
    <property type="entry name" value="DUF5018"/>
    <property type="match status" value="2"/>
</dbReference>
<dbReference type="PANTHER" id="PTHR43308:SF5">
    <property type="entry name" value="S-LAYER PROTEIN _ PEPTIDOGLYCAN ENDO-BETA-N-ACETYLGLUCOSAMINIDASE"/>
    <property type="match status" value="1"/>
</dbReference>
<keyword evidence="2" id="KW-0732">Signal</keyword>
<dbReference type="PANTHER" id="PTHR43308">
    <property type="entry name" value="OUTER MEMBRANE PROTEIN ALPHA-RELATED"/>
    <property type="match status" value="1"/>
</dbReference>
<dbReference type="InterPro" id="IPR032186">
    <property type="entry name" value="DUF5018"/>
</dbReference>
<organism evidence="4">
    <name type="scientific">uncultured Eubacteriales bacterium</name>
    <dbReference type="NCBI Taxonomy" id="172733"/>
    <lineage>
        <taxon>Bacteria</taxon>
        <taxon>Bacillati</taxon>
        <taxon>Bacillota</taxon>
        <taxon>Clostridia</taxon>
        <taxon>Eubacteriales</taxon>
        <taxon>environmental samples</taxon>
    </lineage>
</organism>
<proteinExistence type="predicted"/>
<dbReference type="Pfam" id="PF00395">
    <property type="entry name" value="SLH"/>
    <property type="match status" value="3"/>
</dbReference>
<dbReference type="InterPro" id="IPR001119">
    <property type="entry name" value="SLH_dom"/>
</dbReference>
<dbReference type="PROSITE" id="PS51272">
    <property type="entry name" value="SLH"/>
    <property type="match status" value="3"/>
</dbReference>
<feature type="signal peptide" evidence="2">
    <location>
        <begin position="1"/>
        <end position="30"/>
    </location>
</feature>
<feature type="domain" description="SLH" evidence="3">
    <location>
        <begin position="1859"/>
        <end position="1916"/>
    </location>
</feature>
<evidence type="ECO:0000256" key="1">
    <source>
        <dbReference type="ARBA" id="ARBA00022737"/>
    </source>
</evidence>
<feature type="domain" description="SLH" evidence="3">
    <location>
        <begin position="1919"/>
        <end position="1981"/>
    </location>
</feature>
<keyword evidence="1" id="KW-0677">Repeat</keyword>
<feature type="domain" description="SLH" evidence="3">
    <location>
        <begin position="1985"/>
        <end position="2043"/>
    </location>
</feature>
<dbReference type="InterPro" id="IPR008964">
    <property type="entry name" value="Invasin/intimin_cell_adhesion"/>
</dbReference>
<dbReference type="InterPro" id="IPR011493">
    <property type="entry name" value="GLUG"/>
</dbReference>
<sequence length="2043" mass="208369">MKKVMKKCLTLFLTLTLMLGMLQLPLSAAAADIASGNWIDYIGSSDLVYSSSTTAYTIDSTEDLAWVAYEVNSGVTTFSGCTFNVTKDIDLSAHFWTPIGSSSAACFSGTFNGNDYTVSGLTIGTSGSPATLQSAGLFGYVSGATVENVRLSTLSIYVLTAYAVGGVAGTASNGAVIEGCYISGNFGSGEITCLGGICGTFYDTSIMDGIIKNCSTSCNLDGYWYAGGIIGFSRYITVMNCSSAGLISGEHVVSGSYSAGGTGGIAGASETTTVQNCFSSCDIIGTSTFAGGLSAYTYSSVYTNNYSVGSVHGNKGDVGVGGFFGAQWSNTVTNCYWEKADGLSASGTSFGSSVVTLQTEAYMKSADFTTLLNGNATAITDSLSWSIVPGENSNYPRITGVGVFGALSAPMALNPTVSGYLVPGMTLTADYDYCDLHNAAESGTTYQWYEASDSSGSDIAAISGATSKTYALTANDLGNYLCVEVTPSNGTLSGSTEKSAMTAVVTSSIFTLGSGSASDPYQILNLVQLQSVANYPTAHFKLNNDITDALTSPICDNTTKLTGSFDGNGHSITIDISSTTSSYVGAFGYIGSGGYISNLTVKGAASDSSSTNYVGGLVGYNAGTIENCKSEVNVTASGSTGYMAGGLAGYNSGTISNSSASGEVTGGTATGTCFIGGLVGNNNSTSTTSGGTTTLSNKATLTNCYATGKVTSLAPTTSVAVGGLVGANYLSSTSSLTTSNYNITECYATGAVISSGGYAGGFMGISMVTSVTKCFASGKVSATGAVYAGAFAGFTRSGAIIDHCYATGSVGGNSTKKSTTFYGGFIGYFSSGTIQYSYSGSTVSTNNAYSGGMVGYYKAGTVTGCYWNTGKNTLAVGSDSSSTSDVTTYGTGLTTAKMVGEAASTNMPALDFTTPYFTTKTSDENYGYTPQLNAFAGSANDIAVAASITSVMLSSACSITAWTSPSGAAVSGTSVTATVANSVSSLAVDVTVSDGATWKLYSDSNYTSELTDKTMTLNVGDNAVYVLVTAENGTTTQEYTLTVTRETALISSITVTGDDNATSIKNGNTLQMSAAVLPDNATDKSITWSVTNGTGSATIDENGLLTANAVGTVTVMATAKDSSGKYGSAEITIVPDNTIPARKSGVAATGTASITVNDSYTLDLSTIFEDADSDALTYKVSVNGGAEQTAAERYSYTPTTTDGVTLVFKANDSKTDSSDTYTVTLTVNPINTYSIGLSQTSAYTFTSQMVGYSALSPLSVTVTSTGNQETGDLTLALIGDNAANFTLSKSTVSSIAAGSSDTFTVVPNDGLAAGTYTATVTVSGNNVTVQTFTVSFTVESDTRSSAKAITGFALGGVDGTITEADHTIAVTLPYGTDVTSLIPTITVSANATVSPTSGRAQDFTDPVTYTVTAENGTTQTYTVTVTVESDTRSSAKAITDFTLDSVDGTIIEADHTIVVMLPYRTDVTSLTPTITVSANATVSPTSGTAQDFTDPVTYTVTAENGTTQTYTVTVTVNPINTYSIGLSQTSAYTFTSQMVGYSTVTPLSVTVTSTGNQATGALTAALSGANASSFTLSKSILSSIAAGSTDTFTVKPNMGLSAGTYSATVTVSGDNVTSWFFTVSFTVSNGSSGGGNSSSSKSNITVTTENNITTASQTFAAYTGSNGVAAASVTSSQISEMLAAAKAKASTDAQTAVNLQVQIGSGATGVSVTLPKAVVTTLTSGEASLTVSSAVATVTLDNTALAEISKQASGDVTITATEVDISALSTEAKTAIGTRPVYDLKITSGSTTVSSFGGGTATVSIPYTPVAGEDANAIVVYYINASGELDTVPNCVYDAETGTVTFTTTHFSTYAVGYNAVSFKDVSDSAWYADYVAYLAARGIIGGNNGAFSPDASITRAEFVTILARMSGDDLSGYTTSSFSDVSTDSWYFAAAQWASKAGIASGYDGKFSPSASITREQMAAMLYRYAEYKGTVSNAEGMSVREFSDYDSIASWAQAPIQWAMNNGILSGNTDGSFAPQSSATRAQAAKMIAVLMQKAVK</sequence>
<dbReference type="Pfam" id="PF12733">
    <property type="entry name" value="Cadherin-like"/>
    <property type="match status" value="1"/>
</dbReference>
<dbReference type="Gene3D" id="2.60.40.2340">
    <property type="match status" value="2"/>
</dbReference>
<dbReference type="InterPro" id="IPR051465">
    <property type="entry name" value="Cell_Envelope_Struct_Comp"/>
</dbReference>
<dbReference type="Gene3D" id="2.60.40.2700">
    <property type="match status" value="1"/>
</dbReference>
<name>A0A212JM45_9FIRM</name>
<dbReference type="EMBL" id="FLUN01000001">
    <property type="protein sequence ID" value="SBW00519.1"/>
    <property type="molecule type" value="Genomic_DNA"/>
</dbReference>
<gene>
    <name evidence="4" type="ORF">KL86CLO1_11353</name>
</gene>
<dbReference type="SUPFAM" id="SSF49373">
    <property type="entry name" value="Invasin/intimin cell-adhesion fragments"/>
    <property type="match status" value="1"/>
</dbReference>
<dbReference type="Gene3D" id="2.60.40.1080">
    <property type="match status" value="1"/>
</dbReference>
<feature type="chain" id="PRO_5012578024" description="SLH domain-containing protein" evidence="2">
    <location>
        <begin position="31"/>
        <end position="2043"/>
    </location>
</feature>
<dbReference type="Pfam" id="PF07581">
    <property type="entry name" value="Glug"/>
    <property type="match status" value="2"/>
</dbReference>
<dbReference type="SMART" id="SM00635">
    <property type="entry name" value="BID_2"/>
    <property type="match status" value="1"/>
</dbReference>
<dbReference type="SUPFAM" id="SSF51126">
    <property type="entry name" value="Pectin lyase-like"/>
    <property type="match status" value="1"/>
</dbReference>
<dbReference type="Gene3D" id="2.160.20.110">
    <property type="match status" value="3"/>
</dbReference>